<name>A0A1B4LP18_9BURK</name>
<gene>
    <name evidence="1" type="ORF">WJ35_28830</name>
</gene>
<accession>A0A1B4LP18</accession>
<proteinExistence type="predicted"/>
<protein>
    <submittedName>
        <fullName evidence="1">Uncharacterized protein</fullName>
    </submittedName>
</protein>
<sequence>MAFWSCDGGSESDVGGVRAGVVRARTGRDAGAMARIGPCRDSACRALVMRGAESSLGSADDVAMMRK</sequence>
<evidence type="ECO:0000313" key="2">
    <source>
        <dbReference type="Proteomes" id="UP000243680"/>
    </source>
</evidence>
<reference evidence="1 2" key="1">
    <citation type="submission" date="2015-12" db="EMBL/GenBank/DDBJ databases">
        <title>Diversity of Burkholderia near neighbor genomes.</title>
        <authorList>
            <person name="Sahl J."/>
            <person name="Wagner D."/>
            <person name="Keim P."/>
        </authorList>
    </citation>
    <scope>NUCLEOTIDE SEQUENCE [LARGE SCALE GENOMIC DNA]</scope>
    <source>
        <strain evidence="1 2">MSMB0783</strain>
    </source>
</reference>
<dbReference type="EMBL" id="CP013422">
    <property type="protein sequence ID" value="AOJ78920.1"/>
    <property type="molecule type" value="Genomic_DNA"/>
</dbReference>
<organism evidence="1 2">
    <name type="scientific">Burkholderia ubonensis</name>
    <dbReference type="NCBI Taxonomy" id="101571"/>
    <lineage>
        <taxon>Bacteria</taxon>
        <taxon>Pseudomonadati</taxon>
        <taxon>Pseudomonadota</taxon>
        <taxon>Betaproteobacteria</taxon>
        <taxon>Burkholderiales</taxon>
        <taxon>Burkholderiaceae</taxon>
        <taxon>Burkholderia</taxon>
        <taxon>Burkholderia cepacia complex</taxon>
    </lineage>
</organism>
<dbReference type="AlphaFoldDB" id="A0A1B4LP18"/>
<dbReference type="Proteomes" id="UP000243680">
    <property type="component" value="Chromosome 2"/>
</dbReference>
<evidence type="ECO:0000313" key="1">
    <source>
        <dbReference type="EMBL" id="AOJ78920.1"/>
    </source>
</evidence>